<feature type="compositionally biased region" description="Polar residues" evidence="1">
    <location>
        <begin position="27"/>
        <end position="38"/>
    </location>
</feature>
<accession>A0A8D8LDS8</accession>
<proteinExistence type="predicted"/>
<sequence>MRIPTRRAIPRCAPPGTSCPPSRRKSNGTARSESTPKTTWKIAAKRVSRWRINFRSASAATRSGNFCRCFVAFTSWRPIRYHCRRSVWHGKRSSDGVICSCYAPNGRGDCARTLSALSGE</sequence>
<feature type="region of interest" description="Disordered" evidence="1">
    <location>
        <begin position="1"/>
        <end position="38"/>
    </location>
</feature>
<organism evidence="2">
    <name type="scientific">Culex pipiens</name>
    <name type="common">House mosquito</name>
    <dbReference type="NCBI Taxonomy" id="7175"/>
    <lineage>
        <taxon>Eukaryota</taxon>
        <taxon>Metazoa</taxon>
        <taxon>Ecdysozoa</taxon>
        <taxon>Arthropoda</taxon>
        <taxon>Hexapoda</taxon>
        <taxon>Insecta</taxon>
        <taxon>Pterygota</taxon>
        <taxon>Neoptera</taxon>
        <taxon>Endopterygota</taxon>
        <taxon>Diptera</taxon>
        <taxon>Nematocera</taxon>
        <taxon>Culicoidea</taxon>
        <taxon>Culicidae</taxon>
        <taxon>Culicinae</taxon>
        <taxon>Culicini</taxon>
        <taxon>Culex</taxon>
        <taxon>Culex</taxon>
    </lineage>
</organism>
<evidence type="ECO:0000313" key="2">
    <source>
        <dbReference type="EMBL" id="CAG6604758.1"/>
    </source>
</evidence>
<name>A0A8D8LDS8_CULPI</name>
<protein>
    <submittedName>
        <fullName evidence="2">(northern house mosquito) hypothetical protein</fullName>
    </submittedName>
</protein>
<reference evidence="2" key="1">
    <citation type="submission" date="2021-05" db="EMBL/GenBank/DDBJ databases">
        <authorList>
            <person name="Alioto T."/>
            <person name="Alioto T."/>
            <person name="Gomez Garrido J."/>
        </authorList>
    </citation>
    <scope>NUCLEOTIDE SEQUENCE</scope>
</reference>
<dbReference type="EMBL" id="HBUE01246831">
    <property type="protein sequence ID" value="CAG6552435.1"/>
    <property type="molecule type" value="Transcribed_RNA"/>
</dbReference>
<evidence type="ECO:0000256" key="1">
    <source>
        <dbReference type="SAM" id="MobiDB-lite"/>
    </source>
</evidence>
<dbReference type="AlphaFoldDB" id="A0A8D8LDS8"/>
<dbReference type="EMBL" id="HBUE01353985">
    <property type="protein sequence ID" value="CAG6604758.1"/>
    <property type="molecule type" value="Transcribed_RNA"/>
</dbReference>